<dbReference type="Pfam" id="PF21226">
    <property type="entry name" value="MalQ_N"/>
    <property type="match status" value="1"/>
</dbReference>
<dbReference type="Proteomes" id="UP001612915">
    <property type="component" value="Unassembled WGS sequence"/>
</dbReference>
<dbReference type="InterPro" id="IPR017853">
    <property type="entry name" value="GH"/>
</dbReference>
<keyword evidence="7 10" id="KW-0119">Carbohydrate metabolism</keyword>
<accession>A0ABW8AKL3</accession>
<evidence type="ECO:0000256" key="7">
    <source>
        <dbReference type="ARBA" id="ARBA00023277"/>
    </source>
</evidence>
<dbReference type="PANTHER" id="PTHR32438:SF5">
    <property type="entry name" value="4-ALPHA-GLUCANOTRANSFERASE DPE1, CHLOROPLASTIC_AMYLOPLASTIC"/>
    <property type="match status" value="1"/>
</dbReference>
<comment type="similarity">
    <text evidence="2 10">Belongs to the disproportionating enzyme family.</text>
</comment>
<keyword evidence="5 10" id="KW-0328">Glycosyltransferase</keyword>
<evidence type="ECO:0000256" key="9">
    <source>
        <dbReference type="ARBA" id="ARBA00031501"/>
    </source>
</evidence>
<sequence>MLDLDAPVSGDLARLAEAYRVSTTFEDWRGDEVTVLTRTVVAVLDALGVRLEVEDDIAVELERVRLAPWRRLLPDVVVTVQGEKDDVAVHVGQDAADDVRVWLELETGGHTDVTRGEPQASEELEGATVVRVPFTPPADLPLGWHRLCARVGDGELVERPYVVTPARLEPPAPGHPSWGFMTQLYSVRSQASWGLGDLGDLGDLAWWSAAELGADFVLVNPLHAAEPIAPMEPSPYLPTTRRFFNPVYLRVEDIREVAYLPSTDRAVIEWQAEAVRPLNADPALLDRDEVWAAKLVALEAVFEQPRSSVREREFQAYKAREGQGLLDFATWCTLAERYGLPTTRWPRSLLDARGAEIESLRGELAGRVEFHCWLQWCLDQQLEEAARRAAAGGMRLGVVHDLAVGVHPDGADAWGLGPALATGVTVGAPPDAFNQQGQDWSQPPWRPDGLSASGYAPFRDMLRTVLRHAGGLRVDHIIGLFRLWWVPQGAHPSQGTYVYYDHEAMLGILALEAHRAGAVVIGEDLGNVEPWAREYLTSRGILGTSILWFERDYEAGKPKPPQDWRELSLASVTTHDLPPTAGYLTGEHIELRDRLGLLTRSVAEEREVDEAERRSVRHQLEDLGLLVREGGPTEREQVEALHRFLTLTPARLIGVSLADAVGERRAMNQPGTSDEYPNWRLPLADGSGRPVLLEEIVTSPRVRDLAKAVRPEDSR</sequence>
<evidence type="ECO:0000256" key="1">
    <source>
        <dbReference type="ARBA" id="ARBA00000439"/>
    </source>
</evidence>
<dbReference type="InterPro" id="IPR048458">
    <property type="entry name" value="MalQ_N"/>
</dbReference>
<evidence type="ECO:0000256" key="3">
    <source>
        <dbReference type="ARBA" id="ARBA00012560"/>
    </source>
</evidence>
<dbReference type="RefSeq" id="WP_398277484.1">
    <property type="nucleotide sequence ID" value="NZ_JBITLV010000002.1"/>
</dbReference>
<dbReference type="Pfam" id="PF02446">
    <property type="entry name" value="Glyco_hydro_77"/>
    <property type="match status" value="1"/>
</dbReference>
<comment type="catalytic activity">
    <reaction evidence="1 10">
        <text>Transfers a segment of a (1-&gt;4)-alpha-D-glucan to a new position in an acceptor, which may be glucose or a (1-&gt;4)-alpha-D-glucan.</text>
        <dbReference type="EC" id="2.4.1.25"/>
    </reaction>
</comment>
<dbReference type="GO" id="GO:0004134">
    <property type="term" value="F:4-alpha-glucanotransferase activity"/>
    <property type="evidence" value="ECO:0007669"/>
    <property type="project" value="UniProtKB-EC"/>
</dbReference>
<evidence type="ECO:0000313" key="13">
    <source>
        <dbReference type="Proteomes" id="UP001612915"/>
    </source>
</evidence>
<dbReference type="EMBL" id="JBITLV010000002">
    <property type="protein sequence ID" value="MFI7586890.1"/>
    <property type="molecule type" value="Genomic_DNA"/>
</dbReference>
<evidence type="ECO:0000313" key="12">
    <source>
        <dbReference type="EMBL" id="MFI7586890.1"/>
    </source>
</evidence>
<keyword evidence="6 10" id="KW-0808">Transferase</keyword>
<protein>
    <recommendedName>
        <fullName evidence="4 10">4-alpha-glucanotransferase</fullName>
        <ecNumber evidence="3 10">2.4.1.25</ecNumber>
    </recommendedName>
    <alternativeName>
        <fullName evidence="8 10">Amylomaltase</fullName>
    </alternativeName>
    <alternativeName>
        <fullName evidence="9 10">Disproportionating enzyme</fullName>
    </alternativeName>
</protein>
<feature type="domain" description="MalQ N-terminal beta-sandwich" evidence="11">
    <location>
        <begin position="73"/>
        <end position="165"/>
    </location>
</feature>
<evidence type="ECO:0000256" key="5">
    <source>
        <dbReference type="ARBA" id="ARBA00022676"/>
    </source>
</evidence>
<evidence type="ECO:0000256" key="4">
    <source>
        <dbReference type="ARBA" id="ARBA00020295"/>
    </source>
</evidence>
<dbReference type="InterPro" id="IPR003385">
    <property type="entry name" value="Glyco_hydro_77"/>
</dbReference>
<dbReference type="EC" id="2.4.1.25" evidence="3 10"/>
<name>A0ABW8AKL3_9ACTN</name>
<evidence type="ECO:0000256" key="6">
    <source>
        <dbReference type="ARBA" id="ARBA00022679"/>
    </source>
</evidence>
<dbReference type="PANTHER" id="PTHR32438">
    <property type="entry name" value="4-ALPHA-GLUCANOTRANSFERASE DPE1, CHLOROPLASTIC/AMYLOPLASTIC"/>
    <property type="match status" value="1"/>
</dbReference>
<evidence type="ECO:0000259" key="11">
    <source>
        <dbReference type="Pfam" id="PF21226"/>
    </source>
</evidence>
<gene>
    <name evidence="12" type="primary">malQ</name>
    <name evidence="12" type="ORF">ACIB24_07425</name>
</gene>
<organism evidence="12 13">
    <name type="scientific">Spongisporangium articulatum</name>
    <dbReference type="NCBI Taxonomy" id="3362603"/>
    <lineage>
        <taxon>Bacteria</taxon>
        <taxon>Bacillati</taxon>
        <taxon>Actinomycetota</taxon>
        <taxon>Actinomycetes</taxon>
        <taxon>Kineosporiales</taxon>
        <taxon>Kineosporiaceae</taxon>
        <taxon>Spongisporangium</taxon>
    </lineage>
</organism>
<dbReference type="Gene3D" id="3.20.20.80">
    <property type="entry name" value="Glycosidases"/>
    <property type="match status" value="1"/>
</dbReference>
<dbReference type="SUPFAM" id="SSF51445">
    <property type="entry name" value="(Trans)glycosidases"/>
    <property type="match status" value="1"/>
</dbReference>
<evidence type="ECO:0000256" key="10">
    <source>
        <dbReference type="RuleBase" id="RU361207"/>
    </source>
</evidence>
<proteinExistence type="inferred from homology"/>
<dbReference type="NCBIfam" id="TIGR00217">
    <property type="entry name" value="malQ"/>
    <property type="match status" value="1"/>
</dbReference>
<reference evidence="12 13" key="1">
    <citation type="submission" date="2024-10" db="EMBL/GenBank/DDBJ databases">
        <title>The Natural Products Discovery Center: Release of the First 8490 Sequenced Strains for Exploring Actinobacteria Biosynthetic Diversity.</title>
        <authorList>
            <person name="Kalkreuter E."/>
            <person name="Kautsar S.A."/>
            <person name="Yang D."/>
            <person name="Bader C.D."/>
            <person name="Teijaro C.N."/>
            <person name="Fluegel L."/>
            <person name="Davis C.M."/>
            <person name="Simpson J.R."/>
            <person name="Lauterbach L."/>
            <person name="Steele A.D."/>
            <person name="Gui C."/>
            <person name="Meng S."/>
            <person name="Li G."/>
            <person name="Viehrig K."/>
            <person name="Ye F."/>
            <person name="Su P."/>
            <person name="Kiefer A.F."/>
            <person name="Nichols A."/>
            <person name="Cepeda A.J."/>
            <person name="Yan W."/>
            <person name="Fan B."/>
            <person name="Jiang Y."/>
            <person name="Adhikari A."/>
            <person name="Zheng C.-J."/>
            <person name="Schuster L."/>
            <person name="Cowan T.M."/>
            <person name="Smanski M.J."/>
            <person name="Chevrette M.G."/>
            <person name="De Carvalho L.P.S."/>
            <person name="Shen B."/>
        </authorList>
    </citation>
    <scope>NUCLEOTIDE SEQUENCE [LARGE SCALE GENOMIC DNA]</scope>
    <source>
        <strain evidence="12 13">NPDC049639</strain>
    </source>
</reference>
<evidence type="ECO:0000256" key="2">
    <source>
        <dbReference type="ARBA" id="ARBA00005684"/>
    </source>
</evidence>
<comment type="caution">
    <text evidence="12">The sequence shown here is derived from an EMBL/GenBank/DDBJ whole genome shotgun (WGS) entry which is preliminary data.</text>
</comment>
<keyword evidence="13" id="KW-1185">Reference proteome</keyword>
<evidence type="ECO:0000256" key="8">
    <source>
        <dbReference type="ARBA" id="ARBA00031423"/>
    </source>
</evidence>